<feature type="domain" description="N-acetyltransferase" evidence="3">
    <location>
        <begin position="13"/>
        <end position="159"/>
    </location>
</feature>
<dbReference type="InterPro" id="IPR016181">
    <property type="entry name" value="Acyl_CoA_acyltransferase"/>
</dbReference>
<dbReference type="PANTHER" id="PTHR43877">
    <property type="entry name" value="AMINOALKYLPHOSPHONATE N-ACETYLTRANSFERASE-RELATED-RELATED"/>
    <property type="match status" value="1"/>
</dbReference>
<gene>
    <name evidence="4" type="ORF">G3O07_07905</name>
</gene>
<reference evidence="4 5" key="1">
    <citation type="submission" date="2020-02" db="EMBL/GenBank/DDBJ databases">
        <title>Broccoli isolated Pseudomonas sp.</title>
        <authorList>
            <person name="Fujikawa T."/>
            <person name="Sawada H."/>
        </authorList>
    </citation>
    <scope>NUCLEOTIDE SEQUENCE [LARGE SCALE GENOMIC DNA]</scope>
    <source>
        <strain evidence="4 5">JCM 32154</strain>
    </source>
</reference>
<keyword evidence="2" id="KW-0012">Acyltransferase</keyword>
<sequence>MSLTHRPVVAADLALLCTFPQGPEELYFMFPKASFPLTPAQLQASIDQRADSTVVELDGRVVGFANFYEWERGGRCSIGNVIVDPAARGQGVARYLIEKMIAMAREHYQAKDVELSCFNQNTAGLLLYPQLGFVPYGVEERRNHRGERVALVQMRLQRA</sequence>
<protein>
    <submittedName>
        <fullName evidence="4">GNAT family N-acetyltransferase</fullName>
    </submittedName>
</protein>
<dbReference type="PROSITE" id="PS51186">
    <property type="entry name" value="GNAT"/>
    <property type="match status" value="1"/>
</dbReference>
<evidence type="ECO:0000256" key="1">
    <source>
        <dbReference type="ARBA" id="ARBA00022679"/>
    </source>
</evidence>
<name>A0A6I5RP33_9PSED</name>
<keyword evidence="5" id="KW-1185">Reference proteome</keyword>
<dbReference type="EMBL" id="JAAHBT010000067">
    <property type="protein sequence ID" value="NES09677.1"/>
    <property type="molecule type" value="Genomic_DNA"/>
</dbReference>
<dbReference type="Pfam" id="PF00583">
    <property type="entry name" value="Acetyltransf_1"/>
    <property type="match status" value="1"/>
</dbReference>
<dbReference type="CDD" id="cd04301">
    <property type="entry name" value="NAT_SF"/>
    <property type="match status" value="1"/>
</dbReference>
<accession>A0A6I5RP33</accession>
<organism evidence="4 5">
    <name type="scientific">Pseudomonas laurentiana</name>
    <dbReference type="NCBI Taxonomy" id="2364649"/>
    <lineage>
        <taxon>Bacteria</taxon>
        <taxon>Pseudomonadati</taxon>
        <taxon>Pseudomonadota</taxon>
        <taxon>Gammaproteobacteria</taxon>
        <taxon>Pseudomonadales</taxon>
        <taxon>Pseudomonadaceae</taxon>
        <taxon>Pseudomonas</taxon>
    </lineage>
</organism>
<evidence type="ECO:0000259" key="3">
    <source>
        <dbReference type="PROSITE" id="PS51186"/>
    </source>
</evidence>
<dbReference type="PANTHER" id="PTHR43877:SF2">
    <property type="entry name" value="AMINOALKYLPHOSPHONATE N-ACETYLTRANSFERASE-RELATED"/>
    <property type="match status" value="1"/>
</dbReference>
<dbReference type="AlphaFoldDB" id="A0A6I5RP33"/>
<dbReference type="Gene3D" id="3.40.630.30">
    <property type="match status" value="1"/>
</dbReference>
<evidence type="ECO:0000256" key="2">
    <source>
        <dbReference type="ARBA" id="ARBA00023315"/>
    </source>
</evidence>
<comment type="caution">
    <text evidence="4">The sequence shown here is derived from an EMBL/GenBank/DDBJ whole genome shotgun (WGS) entry which is preliminary data.</text>
</comment>
<dbReference type="SUPFAM" id="SSF55729">
    <property type="entry name" value="Acyl-CoA N-acyltransferases (Nat)"/>
    <property type="match status" value="1"/>
</dbReference>
<proteinExistence type="predicted"/>
<dbReference type="InterPro" id="IPR050832">
    <property type="entry name" value="Bact_Acetyltransf"/>
</dbReference>
<evidence type="ECO:0000313" key="4">
    <source>
        <dbReference type="EMBL" id="NES09677.1"/>
    </source>
</evidence>
<dbReference type="InterPro" id="IPR000182">
    <property type="entry name" value="GNAT_dom"/>
</dbReference>
<keyword evidence="1 4" id="KW-0808">Transferase</keyword>
<dbReference type="GO" id="GO:0016747">
    <property type="term" value="F:acyltransferase activity, transferring groups other than amino-acyl groups"/>
    <property type="evidence" value="ECO:0007669"/>
    <property type="project" value="InterPro"/>
</dbReference>
<dbReference type="Proteomes" id="UP000471751">
    <property type="component" value="Unassembled WGS sequence"/>
</dbReference>
<dbReference type="RefSeq" id="WP_163934509.1">
    <property type="nucleotide sequence ID" value="NZ_BMQU01000008.1"/>
</dbReference>
<evidence type="ECO:0000313" key="5">
    <source>
        <dbReference type="Proteomes" id="UP000471751"/>
    </source>
</evidence>